<accession>A0ABR6EI36</accession>
<dbReference type="SUPFAM" id="SSF56266">
    <property type="entry name" value="DmpA/ArgJ-like"/>
    <property type="match status" value="1"/>
</dbReference>
<organism evidence="2 3">
    <name type="scientific">Streptomyces durbertensis</name>
    <dbReference type="NCBI Taxonomy" id="2448886"/>
    <lineage>
        <taxon>Bacteria</taxon>
        <taxon>Bacillati</taxon>
        <taxon>Actinomycetota</taxon>
        <taxon>Actinomycetes</taxon>
        <taxon>Kitasatosporales</taxon>
        <taxon>Streptomycetaceae</taxon>
        <taxon>Streptomyces</taxon>
    </lineage>
</organism>
<dbReference type="EMBL" id="WMLF01000132">
    <property type="protein sequence ID" value="MBB1244184.1"/>
    <property type="molecule type" value="Genomic_DNA"/>
</dbReference>
<comment type="caution">
    <text evidence="2">The sequence shown here is derived from an EMBL/GenBank/DDBJ whole genome shotgun (WGS) entry which is preliminary data.</text>
</comment>
<sequence>MRVGHAERVGDGWLTGTTVVLAPEGGAVTAVDVRGGGPGTRETDALDPRNLVQRVDAVVLSGGSAFGLDAVSGVAAWLEEQGRGVRV</sequence>
<dbReference type="Proteomes" id="UP000766698">
    <property type="component" value="Unassembled WGS sequence"/>
</dbReference>
<comment type="similarity">
    <text evidence="1">Belongs to the peptidase S58 family.</text>
</comment>
<feature type="non-terminal residue" evidence="2">
    <location>
        <position position="87"/>
    </location>
</feature>
<protein>
    <submittedName>
        <fullName evidence="2">P1 family peptidase</fullName>
    </submittedName>
</protein>
<dbReference type="PANTHER" id="PTHR36512:SF3">
    <property type="entry name" value="BLR5678 PROTEIN"/>
    <property type="match status" value="1"/>
</dbReference>
<dbReference type="InterPro" id="IPR016117">
    <property type="entry name" value="ArgJ-like_dom_sf"/>
</dbReference>
<proteinExistence type="inferred from homology"/>
<dbReference type="Pfam" id="PF03576">
    <property type="entry name" value="Peptidase_S58"/>
    <property type="match status" value="1"/>
</dbReference>
<name>A0ABR6EI36_9ACTN</name>
<evidence type="ECO:0000313" key="2">
    <source>
        <dbReference type="EMBL" id="MBB1244184.1"/>
    </source>
</evidence>
<dbReference type="PANTHER" id="PTHR36512">
    <property type="entry name" value="D-AMINOPEPTIDASE"/>
    <property type="match status" value="1"/>
</dbReference>
<keyword evidence="3" id="KW-1185">Reference proteome</keyword>
<evidence type="ECO:0000313" key="3">
    <source>
        <dbReference type="Proteomes" id="UP000766698"/>
    </source>
</evidence>
<dbReference type="Gene3D" id="3.60.70.12">
    <property type="entry name" value="L-amino peptidase D-ALA esterase/amidase"/>
    <property type="match status" value="1"/>
</dbReference>
<evidence type="ECO:0000256" key="1">
    <source>
        <dbReference type="ARBA" id="ARBA00007068"/>
    </source>
</evidence>
<dbReference type="InterPro" id="IPR005321">
    <property type="entry name" value="Peptidase_S58_DmpA"/>
</dbReference>
<gene>
    <name evidence="2" type="ORF">GL263_11535</name>
</gene>
<reference evidence="3" key="1">
    <citation type="journal article" date="2020" name="Syst. Appl. Microbiol.">
        <title>Streptomyces alkaliterrae sp. nov., isolated from an alkaline soil, and emended descriptions of Streptomyces alkaliphilus, Streptomyces calidiresistens and Streptomyces durbertensis.</title>
        <authorList>
            <person name="Swiecimska M."/>
            <person name="Golinska P."/>
            <person name="Nouioui I."/>
            <person name="Wypij M."/>
            <person name="Rai M."/>
            <person name="Sangal V."/>
            <person name="Goodfellow M."/>
        </authorList>
    </citation>
    <scope>NUCLEOTIDE SEQUENCE [LARGE SCALE GENOMIC DNA]</scope>
    <source>
        <strain evidence="3">DSM 104538</strain>
    </source>
</reference>